<dbReference type="RefSeq" id="XP_024346392.1">
    <property type="nucleotide sequence ID" value="XM_024499186.1"/>
</dbReference>
<organism evidence="2 3">
    <name type="scientific">Echinococcus granulosus</name>
    <name type="common">Hydatid tapeworm</name>
    <dbReference type="NCBI Taxonomy" id="6210"/>
    <lineage>
        <taxon>Eukaryota</taxon>
        <taxon>Metazoa</taxon>
        <taxon>Spiralia</taxon>
        <taxon>Lophotrochozoa</taxon>
        <taxon>Platyhelminthes</taxon>
        <taxon>Cestoda</taxon>
        <taxon>Eucestoda</taxon>
        <taxon>Cyclophyllidea</taxon>
        <taxon>Taeniidae</taxon>
        <taxon>Echinococcus</taxon>
        <taxon>Echinococcus granulosus group</taxon>
    </lineage>
</organism>
<keyword evidence="1" id="KW-0812">Transmembrane</keyword>
<dbReference type="GeneID" id="36345652"/>
<dbReference type="Proteomes" id="UP000019149">
    <property type="component" value="Unassembled WGS sequence"/>
</dbReference>
<keyword evidence="3" id="KW-1185">Reference proteome</keyword>
<dbReference type="AlphaFoldDB" id="W6U3N4"/>
<keyword evidence="1" id="KW-0472">Membrane</keyword>
<dbReference type="EMBL" id="APAU02000177">
    <property type="protein sequence ID" value="EUB55196.1"/>
    <property type="molecule type" value="Genomic_DNA"/>
</dbReference>
<reference evidence="2 3" key="1">
    <citation type="journal article" date="2013" name="Nat. Genet.">
        <title>The genome of the hydatid tapeworm Echinococcus granulosus.</title>
        <authorList>
            <person name="Zheng H."/>
            <person name="Zhang W."/>
            <person name="Zhang L."/>
            <person name="Zhang Z."/>
            <person name="Li J."/>
            <person name="Lu G."/>
            <person name="Zhu Y."/>
            <person name="Wang Y."/>
            <person name="Huang Y."/>
            <person name="Liu J."/>
            <person name="Kang H."/>
            <person name="Chen J."/>
            <person name="Wang L."/>
            <person name="Chen A."/>
            <person name="Yu S."/>
            <person name="Gao Z."/>
            <person name="Jin L."/>
            <person name="Gu W."/>
            <person name="Wang Z."/>
            <person name="Zhao L."/>
            <person name="Shi B."/>
            <person name="Wen H."/>
            <person name="Lin R."/>
            <person name="Jones M.K."/>
            <person name="Brejova B."/>
            <person name="Vinar T."/>
            <person name="Zhao G."/>
            <person name="McManus D.P."/>
            <person name="Chen Z."/>
            <person name="Zhou Y."/>
            <person name="Wang S."/>
        </authorList>
    </citation>
    <scope>NUCLEOTIDE SEQUENCE [LARGE SCALE GENOMIC DNA]</scope>
</reference>
<name>W6U3N4_ECHGR</name>
<evidence type="ECO:0000313" key="3">
    <source>
        <dbReference type="Proteomes" id="UP000019149"/>
    </source>
</evidence>
<evidence type="ECO:0000256" key="1">
    <source>
        <dbReference type="SAM" id="Phobius"/>
    </source>
</evidence>
<protein>
    <submittedName>
        <fullName evidence="2">Uncharacterized protein</fullName>
    </submittedName>
</protein>
<comment type="caution">
    <text evidence="2">The sequence shown here is derived from an EMBL/GenBank/DDBJ whole genome shotgun (WGS) entry which is preliminary data.</text>
</comment>
<sequence>MQFNVLISTIIQPSDLSQGFESTKQTHFTDNVFSDHWLHKQVSGRFITAAIIKLAITIVVVFLYFLPSTFAALTYNSALAVDRAFLMGCESFKPCIFIGNTFLFHIHIIHLILVPEAIFNCKLGMFCQKVRRLHLSNICMHPPSFLTENSPNQTKMFLQKSGERKDRGKREGEKHVKVVTVFSSTFLSHFIPGPQRHVHTLYFATASRSGGGEYSEECAWKLSNLSLLYLYNPFKSIYHTTWSYYRMQMDVKVIRVSFLSAALTPVLALNVALFIMKLLTAVRKRKRSEEYTYNISSRAAWHKGVSKRTDVEAHNSMENMAKGGSSSATNTAASSKALANIMY</sequence>
<feature type="transmembrane region" description="Helical" evidence="1">
    <location>
        <begin position="256"/>
        <end position="279"/>
    </location>
</feature>
<proteinExistence type="predicted"/>
<gene>
    <name evidence="2" type="ORF">EGR_09937</name>
</gene>
<evidence type="ECO:0000313" key="2">
    <source>
        <dbReference type="EMBL" id="EUB55196.1"/>
    </source>
</evidence>
<accession>W6U3N4</accession>
<keyword evidence="1" id="KW-1133">Transmembrane helix</keyword>
<dbReference type="CTD" id="36345652"/>
<dbReference type="KEGG" id="egl:EGR_09937"/>
<feature type="transmembrane region" description="Helical" evidence="1">
    <location>
        <begin position="46"/>
        <end position="66"/>
    </location>
</feature>